<organism evidence="1">
    <name type="scientific">Odontella aurita</name>
    <dbReference type="NCBI Taxonomy" id="265563"/>
    <lineage>
        <taxon>Eukaryota</taxon>
        <taxon>Sar</taxon>
        <taxon>Stramenopiles</taxon>
        <taxon>Ochrophyta</taxon>
        <taxon>Bacillariophyta</taxon>
        <taxon>Mediophyceae</taxon>
        <taxon>Biddulphiophycidae</taxon>
        <taxon>Eupodiscales</taxon>
        <taxon>Odontellaceae</taxon>
        <taxon>Odontella</taxon>
    </lineage>
</organism>
<dbReference type="AlphaFoldDB" id="A0A7S4J024"/>
<evidence type="ECO:0000313" key="1">
    <source>
        <dbReference type="EMBL" id="CAE2245310.1"/>
    </source>
</evidence>
<dbReference type="EMBL" id="HBKQ01027228">
    <property type="protein sequence ID" value="CAE2245310.1"/>
    <property type="molecule type" value="Transcribed_RNA"/>
</dbReference>
<proteinExistence type="predicted"/>
<name>A0A7S4J024_9STRA</name>
<gene>
    <name evidence="1" type="ORF">OAUR00152_LOCUS18437</name>
</gene>
<sequence length="159" mass="18878">MLVSWSIKKMAYSTIGKVGINDNIPVEEEGVPRSNMKLGDWMRMIKIFFHPEMKERFYMIGKNTNKEELNDGKWSNQDFYIDCSRMYKTRGDELIDELQYNHPEFMTFDPDSSDFTFKGPKGLKFNHKELKRAHLKKFIKWKKSGENRQMESFLGDDAK</sequence>
<protein>
    <submittedName>
        <fullName evidence="1">Uncharacterized protein</fullName>
    </submittedName>
</protein>
<accession>A0A7S4J024</accession>
<reference evidence="1" key="1">
    <citation type="submission" date="2021-01" db="EMBL/GenBank/DDBJ databases">
        <authorList>
            <person name="Corre E."/>
            <person name="Pelletier E."/>
            <person name="Niang G."/>
            <person name="Scheremetjew M."/>
            <person name="Finn R."/>
            <person name="Kale V."/>
            <person name="Holt S."/>
            <person name="Cochrane G."/>
            <person name="Meng A."/>
            <person name="Brown T."/>
            <person name="Cohen L."/>
        </authorList>
    </citation>
    <scope>NUCLEOTIDE SEQUENCE</scope>
    <source>
        <strain evidence="1">Isolate 1302-5</strain>
    </source>
</reference>